<dbReference type="PANTHER" id="PTHR23517">
    <property type="entry name" value="RESISTANCE PROTEIN MDTM, PUTATIVE-RELATED-RELATED"/>
    <property type="match status" value="1"/>
</dbReference>
<gene>
    <name evidence="10" type="ORF">ACFFHU_04145</name>
</gene>
<dbReference type="Pfam" id="PF07690">
    <property type="entry name" value="MFS_1"/>
    <property type="match status" value="1"/>
</dbReference>
<keyword evidence="2" id="KW-0813">Transport</keyword>
<feature type="compositionally biased region" description="Pro residues" evidence="7">
    <location>
        <begin position="384"/>
        <end position="401"/>
    </location>
</feature>
<dbReference type="InterPro" id="IPR050171">
    <property type="entry name" value="MFS_Transporters"/>
</dbReference>
<evidence type="ECO:0000256" key="4">
    <source>
        <dbReference type="ARBA" id="ARBA00022692"/>
    </source>
</evidence>
<dbReference type="EMBL" id="JBHLUE010000002">
    <property type="protein sequence ID" value="MFC0563357.1"/>
    <property type="molecule type" value="Genomic_DNA"/>
</dbReference>
<feature type="transmembrane region" description="Helical" evidence="8">
    <location>
        <begin position="97"/>
        <end position="120"/>
    </location>
</feature>
<dbReference type="InterPro" id="IPR020846">
    <property type="entry name" value="MFS_dom"/>
</dbReference>
<evidence type="ECO:0000256" key="1">
    <source>
        <dbReference type="ARBA" id="ARBA00004651"/>
    </source>
</evidence>
<comment type="subcellular location">
    <subcellularLocation>
        <location evidence="1">Cell membrane</location>
        <topology evidence="1">Multi-pass membrane protein</topology>
    </subcellularLocation>
</comment>
<dbReference type="PROSITE" id="PS50850">
    <property type="entry name" value="MFS"/>
    <property type="match status" value="1"/>
</dbReference>
<feature type="region of interest" description="Disordered" evidence="7">
    <location>
        <begin position="382"/>
        <end position="401"/>
    </location>
</feature>
<dbReference type="Proteomes" id="UP001589894">
    <property type="component" value="Unassembled WGS sequence"/>
</dbReference>
<keyword evidence="6 8" id="KW-0472">Membrane</keyword>
<keyword evidence="4 8" id="KW-0812">Transmembrane</keyword>
<feature type="transmembrane region" description="Helical" evidence="8">
    <location>
        <begin position="276"/>
        <end position="303"/>
    </location>
</feature>
<dbReference type="InterPro" id="IPR011701">
    <property type="entry name" value="MFS"/>
</dbReference>
<evidence type="ECO:0000256" key="5">
    <source>
        <dbReference type="ARBA" id="ARBA00022989"/>
    </source>
</evidence>
<evidence type="ECO:0000313" key="11">
    <source>
        <dbReference type="Proteomes" id="UP001589894"/>
    </source>
</evidence>
<feature type="domain" description="Major facilitator superfamily (MFS) profile" evidence="9">
    <location>
        <begin position="7"/>
        <end position="383"/>
    </location>
</feature>
<feature type="transmembrane region" description="Helical" evidence="8">
    <location>
        <begin position="38"/>
        <end position="61"/>
    </location>
</feature>
<name>A0ABV6NRF8_9ACTN</name>
<evidence type="ECO:0000256" key="6">
    <source>
        <dbReference type="ARBA" id="ARBA00023136"/>
    </source>
</evidence>
<dbReference type="InterPro" id="IPR036259">
    <property type="entry name" value="MFS_trans_sf"/>
</dbReference>
<feature type="transmembrane region" description="Helical" evidence="8">
    <location>
        <begin position="7"/>
        <end position="32"/>
    </location>
</feature>
<protein>
    <submittedName>
        <fullName evidence="10">MFS transporter</fullName>
    </submittedName>
</protein>
<dbReference type="Gene3D" id="1.20.1250.20">
    <property type="entry name" value="MFS general substrate transporter like domains"/>
    <property type="match status" value="1"/>
</dbReference>
<keyword evidence="3" id="KW-1003">Cell membrane</keyword>
<keyword evidence="5 8" id="KW-1133">Transmembrane helix</keyword>
<evidence type="ECO:0000259" key="9">
    <source>
        <dbReference type="PROSITE" id="PS50850"/>
    </source>
</evidence>
<evidence type="ECO:0000256" key="8">
    <source>
        <dbReference type="SAM" id="Phobius"/>
    </source>
</evidence>
<organism evidence="10 11">
    <name type="scientific">Plantactinospora siamensis</name>
    <dbReference type="NCBI Taxonomy" id="555372"/>
    <lineage>
        <taxon>Bacteria</taxon>
        <taxon>Bacillati</taxon>
        <taxon>Actinomycetota</taxon>
        <taxon>Actinomycetes</taxon>
        <taxon>Micromonosporales</taxon>
        <taxon>Micromonosporaceae</taxon>
        <taxon>Plantactinospora</taxon>
    </lineage>
</organism>
<evidence type="ECO:0000256" key="7">
    <source>
        <dbReference type="SAM" id="MobiDB-lite"/>
    </source>
</evidence>
<dbReference type="SUPFAM" id="SSF103473">
    <property type="entry name" value="MFS general substrate transporter"/>
    <property type="match status" value="1"/>
</dbReference>
<evidence type="ECO:0000256" key="3">
    <source>
        <dbReference type="ARBA" id="ARBA00022475"/>
    </source>
</evidence>
<feature type="transmembrane region" description="Helical" evidence="8">
    <location>
        <begin position="73"/>
        <end position="91"/>
    </location>
</feature>
<proteinExistence type="predicted"/>
<evidence type="ECO:0000256" key="2">
    <source>
        <dbReference type="ARBA" id="ARBA00022448"/>
    </source>
</evidence>
<dbReference type="RefSeq" id="WP_377335786.1">
    <property type="nucleotide sequence ID" value="NZ_JBHLUE010000002.1"/>
</dbReference>
<reference evidence="10 11" key="1">
    <citation type="submission" date="2024-09" db="EMBL/GenBank/DDBJ databases">
        <authorList>
            <person name="Sun Q."/>
            <person name="Mori K."/>
        </authorList>
    </citation>
    <scope>NUCLEOTIDE SEQUENCE [LARGE SCALE GENOMIC DNA]</scope>
    <source>
        <strain evidence="10 11">TBRC 2205</strain>
    </source>
</reference>
<accession>A0ABV6NRF8</accession>
<evidence type="ECO:0000313" key="10">
    <source>
        <dbReference type="EMBL" id="MFC0563357.1"/>
    </source>
</evidence>
<sequence length="401" mass="40789">MRDVPRVVWVLAAGRFVNACGSFLFTFLFLYLTGPRGIPLGPAGLLAGSLGAGLLLGNFTGGGFGDRYGHRRVMLVGSAAVGLLTLAIPWLPSPVLVVALPVLGYASATTGVSQGALAALAAPPGDRRRAVAIGRTAFNAGCVIGPPLGALLSTYGFTWLFVVDGAVTLVVRLVTARLLPTEPAPAARPDGRGRPALWPALRADPGLLLLLPAIVGVDLVYRQLYSTVPVYLRDGGQPVALYAALIALGSGLILCLELPVALALRRRNAVGIVAAGYVLVGLGFGLFTLGTATVAVVAAMVVITAGEILYKTTATAYVLDAAPDRLVGRYQGLYTGAATSGTILSPPVGALAYSAGPRLLWPACAVVAVGAGALAWWSGRRPRPGAPTGPPVPAAAPASGP</sequence>
<dbReference type="PANTHER" id="PTHR23517:SF2">
    <property type="entry name" value="MULTIDRUG RESISTANCE PROTEIN MDTH"/>
    <property type="match status" value="1"/>
</dbReference>
<feature type="transmembrane region" description="Helical" evidence="8">
    <location>
        <begin position="359"/>
        <end position="377"/>
    </location>
</feature>
<feature type="transmembrane region" description="Helical" evidence="8">
    <location>
        <begin position="132"/>
        <end position="152"/>
    </location>
</feature>
<comment type="caution">
    <text evidence="10">The sequence shown here is derived from an EMBL/GenBank/DDBJ whole genome shotgun (WGS) entry which is preliminary data.</text>
</comment>
<keyword evidence="11" id="KW-1185">Reference proteome</keyword>
<feature type="transmembrane region" description="Helical" evidence="8">
    <location>
        <begin position="241"/>
        <end position="264"/>
    </location>
</feature>